<keyword evidence="1" id="KW-0812">Transmembrane</keyword>
<evidence type="ECO:0000256" key="1">
    <source>
        <dbReference type="SAM" id="Phobius"/>
    </source>
</evidence>
<reference evidence="2 3" key="1">
    <citation type="submission" date="2020-04" db="EMBL/GenBank/DDBJ databases">
        <title>Genome sequence for Sphingorhabdus sp. strain M1.</title>
        <authorList>
            <person name="Park S.-J."/>
        </authorList>
    </citation>
    <scope>NUCLEOTIDE SEQUENCE [LARGE SCALE GENOMIC DNA]</scope>
    <source>
        <strain evidence="2 3">JK6</strain>
    </source>
</reference>
<evidence type="ECO:0000313" key="2">
    <source>
        <dbReference type="EMBL" id="QJB70432.1"/>
    </source>
</evidence>
<feature type="transmembrane region" description="Helical" evidence="1">
    <location>
        <begin position="25"/>
        <end position="46"/>
    </location>
</feature>
<keyword evidence="3" id="KW-1185">Reference proteome</keyword>
<organism evidence="2 3">
    <name type="scientific">Parasphingorhabdus halotolerans</name>
    <dbReference type="NCBI Taxonomy" id="2725558"/>
    <lineage>
        <taxon>Bacteria</taxon>
        <taxon>Pseudomonadati</taxon>
        <taxon>Pseudomonadota</taxon>
        <taxon>Alphaproteobacteria</taxon>
        <taxon>Sphingomonadales</taxon>
        <taxon>Sphingomonadaceae</taxon>
        <taxon>Parasphingorhabdus</taxon>
    </lineage>
</organism>
<dbReference type="EMBL" id="CP051217">
    <property type="protein sequence ID" value="QJB70432.1"/>
    <property type="molecule type" value="Genomic_DNA"/>
</dbReference>
<gene>
    <name evidence="2" type="ORF">HF685_15130</name>
</gene>
<dbReference type="RefSeq" id="WP_168820752.1">
    <property type="nucleotide sequence ID" value="NZ_CP051217.1"/>
</dbReference>
<protein>
    <submittedName>
        <fullName evidence="2">Uncharacterized protein</fullName>
    </submittedName>
</protein>
<proteinExistence type="predicted"/>
<sequence>MNEVPETPKEQEYVPDPVKEKQAKAVHFTVSIIRLLGLALLMLGIAIAMDRLPPTPPFAGYVLIALGLLQVLFIPIWIIRQYVKARVAEEEIAKRDGSKNDE</sequence>
<dbReference type="AlphaFoldDB" id="A0A6H2DP42"/>
<feature type="transmembrane region" description="Helical" evidence="1">
    <location>
        <begin position="58"/>
        <end position="79"/>
    </location>
</feature>
<dbReference type="KEGG" id="phao:HF685_15130"/>
<name>A0A6H2DP42_9SPHN</name>
<accession>A0A6H2DP42</accession>
<keyword evidence="1" id="KW-1133">Transmembrane helix</keyword>
<dbReference type="Proteomes" id="UP000501600">
    <property type="component" value="Chromosome"/>
</dbReference>
<evidence type="ECO:0000313" key="3">
    <source>
        <dbReference type="Proteomes" id="UP000501600"/>
    </source>
</evidence>
<keyword evidence="1" id="KW-0472">Membrane</keyword>